<evidence type="ECO:0000256" key="9">
    <source>
        <dbReference type="ARBA" id="ARBA00023295"/>
    </source>
</evidence>
<dbReference type="OrthoDB" id="9758603at2"/>
<evidence type="ECO:0000256" key="10">
    <source>
        <dbReference type="ARBA" id="ARBA00038429"/>
    </source>
</evidence>
<dbReference type="InterPro" id="IPR041625">
    <property type="entry name" value="Beta-mannosidase_Ig"/>
</dbReference>
<dbReference type="InterPro" id="IPR013783">
    <property type="entry name" value="Ig-like_fold"/>
</dbReference>
<evidence type="ECO:0000256" key="4">
    <source>
        <dbReference type="ARBA" id="ARBA00011738"/>
    </source>
</evidence>
<dbReference type="EMBL" id="RAQO01000004">
    <property type="protein sequence ID" value="RKF20335.1"/>
    <property type="molecule type" value="Genomic_DNA"/>
</dbReference>
<comment type="subunit">
    <text evidence="4">Homodimer.</text>
</comment>
<dbReference type="InterPro" id="IPR036156">
    <property type="entry name" value="Beta-gal/glucu_dom_sf"/>
</dbReference>
<dbReference type="EC" id="3.2.1.25" evidence="5"/>
<evidence type="ECO:0000256" key="12">
    <source>
        <dbReference type="ARBA" id="ARBA00041614"/>
    </source>
</evidence>
<evidence type="ECO:0000259" key="13">
    <source>
        <dbReference type="Pfam" id="PF00703"/>
    </source>
</evidence>
<dbReference type="SUPFAM" id="SSF49303">
    <property type="entry name" value="beta-Galactosidase/glucuronidase domain"/>
    <property type="match status" value="2"/>
</dbReference>
<keyword evidence="7 17" id="KW-0378">Hydrolase</keyword>
<evidence type="ECO:0000256" key="1">
    <source>
        <dbReference type="ARBA" id="ARBA00000829"/>
    </source>
</evidence>
<dbReference type="PANTHER" id="PTHR43730:SF1">
    <property type="entry name" value="BETA-MANNOSIDASE"/>
    <property type="match status" value="1"/>
</dbReference>
<dbReference type="Pfam" id="PF17786">
    <property type="entry name" value="Mannosidase_ig"/>
    <property type="match status" value="1"/>
</dbReference>
<evidence type="ECO:0000256" key="3">
    <source>
        <dbReference type="ARBA" id="ARBA00004740"/>
    </source>
</evidence>
<keyword evidence="8" id="KW-0325">Glycoprotein</keyword>
<dbReference type="GO" id="GO:0005576">
    <property type="term" value="C:extracellular region"/>
    <property type="evidence" value="ECO:0007669"/>
    <property type="project" value="UniProtKB-SubCell"/>
</dbReference>
<comment type="similarity">
    <text evidence="10">Belongs to the glycosyl hydrolase 2 family. Beta-mannosidase B subfamily.</text>
</comment>
<evidence type="ECO:0000259" key="14">
    <source>
        <dbReference type="Pfam" id="PF17753"/>
    </source>
</evidence>
<feature type="domain" description="Mannosidase Ig/CBM-like" evidence="15">
    <location>
        <begin position="667"/>
        <end position="751"/>
    </location>
</feature>
<dbReference type="Gene3D" id="3.20.20.80">
    <property type="entry name" value="Glycosidases"/>
    <property type="match status" value="1"/>
</dbReference>
<evidence type="ECO:0000313" key="17">
    <source>
        <dbReference type="EMBL" id="RKF20335.1"/>
    </source>
</evidence>
<keyword evidence="6" id="KW-0964">Secreted</keyword>
<dbReference type="AlphaFoldDB" id="A0A420EI11"/>
<comment type="catalytic activity">
    <reaction evidence="1">
        <text>Hydrolysis of terminal, non-reducing beta-D-mannose residues in beta-D-mannosides.</text>
        <dbReference type="EC" id="3.2.1.25"/>
    </reaction>
</comment>
<proteinExistence type="inferred from homology"/>
<dbReference type="Pfam" id="PF00703">
    <property type="entry name" value="Glyco_hydro_2"/>
    <property type="match status" value="1"/>
</dbReference>
<dbReference type="GO" id="GO:0005975">
    <property type="term" value="P:carbohydrate metabolic process"/>
    <property type="evidence" value="ECO:0007669"/>
    <property type="project" value="InterPro"/>
</dbReference>
<dbReference type="InterPro" id="IPR006102">
    <property type="entry name" value="Ig-like_GH2"/>
</dbReference>
<accession>A0A420EI11</accession>
<keyword evidence="18" id="KW-1185">Reference proteome</keyword>
<evidence type="ECO:0000256" key="2">
    <source>
        <dbReference type="ARBA" id="ARBA00004613"/>
    </source>
</evidence>
<dbReference type="Pfam" id="PF17753">
    <property type="entry name" value="Ig_mannosidase"/>
    <property type="match status" value="1"/>
</dbReference>
<dbReference type="Gene3D" id="2.60.120.260">
    <property type="entry name" value="Galactose-binding domain-like"/>
    <property type="match status" value="1"/>
</dbReference>
<dbReference type="InterPro" id="IPR050887">
    <property type="entry name" value="Beta-mannosidase_GH2"/>
</dbReference>
<dbReference type="PANTHER" id="PTHR43730">
    <property type="entry name" value="BETA-MANNOSIDASE"/>
    <property type="match status" value="1"/>
</dbReference>
<feature type="domain" description="Glycoside hydrolase family 2 immunoglobulin-like beta-sandwich" evidence="13">
    <location>
        <begin position="224"/>
        <end position="298"/>
    </location>
</feature>
<evidence type="ECO:0000259" key="15">
    <source>
        <dbReference type="Pfam" id="PF17786"/>
    </source>
</evidence>
<dbReference type="FunFam" id="3.20.20.80:FF:000050">
    <property type="entry name" value="Beta-mannosidase B"/>
    <property type="match status" value="1"/>
</dbReference>
<dbReference type="Proteomes" id="UP000286482">
    <property type="component" value="Unassembled WGS sequence"/>
</dbReference>
<gene>
    <name evidence="17" type="ORF">DBZ36_07805</name>
</gene>
<evidence type="ECO:0000256" key="11">
    <source>
        <dbReference type="ARBA" id="ARBA00041069"/>
    </source>
</evidence>
<dbReference type="InterPro" id="IPR008979">
    <property type="entry name" value="Galactose-bd-like_sf"/>
</dbReference>
<evidence type="ECO:0000313" key="18">
    <source>
        <dbReference type="Proteomes" id="UP000286482"/>
    </source>
</evidence>
<dbReference type="InterPro" id="IPR017853">
    <property type="entry name" value="GH"/>
</dbReference>
<dbReference type="Gene3D" id="2.60.40.10">
    <property type="entry name" value="Immunoglobulins"/>
    <property type="match status" value="2"/>
</dbReference>
<evidence type="ECO:0000259" key="16">
    <source>
        <dbReference type="Pfam" id="PF22666"/>
    </source>
</evidence>
<reference evidence="17 18" key="1">
    <citation type="submission" date="2018-09" db="EMBL/GenBank/DDBJ databases">
        <authorList>
            <person name="Wang Z."/>
        </authorList>
    </citation>
    <scope>NUCLEOTIDE SEQUENCE [LARGE SCALE GENOMIC DNA]</scope>
    <source>
        <strain evidence="17 18">ALS 81</strain>
    </source>
</reference>
<evidence type="ECO:0000256" key="8">
    <source>
        <dbReference type="ARBA" id="ARBA00023180"/>
    </source>
</evidence>
<protein>
    <recommendedName>
        <fullName evidence="11">Beta-mannosidase B</fullName>
        <ecNumber evidence="5">3.2.1.25</ecNumber>
    </recommendedName>
    <alternativeName>
        <fullName evidence="12">Mannanase B</fullName>
    </alternativeName>
</protein>
<dbReference type="RefSeq" id="WP_120354339.1">
    <property type="nucleotide sequence ID" value="NZ_RAQO01000004.1"/>
</dbReference>
<comment type="pathway">
    <text evidence="3">Glycan metabolism; N-glycan degradation.</text>
</comment>
<dbReference type="Pfam" id="PF22666">
    <property type="entry name" value="Glyco_hydro_2_N2"/>
    <property type="match status" value="1"/>
</dbReference>
<name>A0A420EI11_9ALTE</name>
<dbReference type="GO" id="GO:0004567">
    <property type="term" value="F:beta-mannosidase activity"/>
    <property type="evidence" value="ECO:0007669"/>
    <property type="project" value="UniProtKB-EC"/>
</dbReference>
<comment type="subcellular location">
    <subcellularLocation>
        <location evidence="2">Secreted</location>
    </subcellularLocation>
</comment>
<dbReference type="GO" id="GO:0006516">
    <property type="term" value="P:glycoprotein catabolic process"/>
    <property type="evidence" value="ECO:0007669"/>
    <property type="project" value="TreeGrafter"/>
</dbReference>
<dbReference type="InterPro" id="IPR054593">
    <property type="entry name" value="Beta-mannosidase-like_N2"/>
</dbReference>
<evidence type="ECO:0000256" key="5">
    <source>
        <dbReference type="ARBA" id="ARBA00012754"/>
    </source>
</evidence>
<comment type="caution">
    <text evidence="17">The sequence shown here is derived from an EMBL/GenBank/DDBJ whole genome shotgun (WGS) entry which is preliminary data.</text>
</comment>
<feature type="domain" description="Beta-mannosidase-like galactose-binding" evidence="16">
    <location>
        <begin position="9"/>
        <end position="180"/>
    </location>
</feature>
<keyword evidence="9" id="KW-0326">Glycosidase</keyword>
<dbReference type="SUPFAM" id="SSF49785">
    <property type="entry name" value="Galactose-binding domain-like"/>
    <property type="match status" value="1"/>
</dbReference>
<evidence type="ECO:0000256" key="6">
    <source>
        <dbReference type="ARBA" id="ARBA00022525"/>
    </source>
</evidence>
<dbReference type="InterPro" id="IPR041447">
    <property type="entry name" value="Mannosidase_ig"/>
</dbReference>
<dbReference type="SUPFAM" id="SSF51445">
    <property type="entry name" value="(Trans)glycosidases"/>
    <property type="match status" value="1"/>
</dbReference>
<evidence type="ECO:0000256" key="7">
    <source>
        <dbReference type="ARBA" id="ARBA00022801"/>
    </source>
</evidence>
<sequence length="838" mass="96367">MRIDLGGAWTLNHSQRSDFQQIAAQVPGTLYTDLLAAELIDDPLYGDNEAKQYWIGESDWSYERHFQLTEAQLDLRTTLVCEGLDTLCDIFINGQLILSANNQFRRWTTHVSQVLIVGDNHIRIEFRSPFTYAAQQENTHGRVLNQTGIGLHRLNGGGWLRKSPCNFGWDWGPRCVTCGIPGNIYLESISTTSIATAHIHQDHLPNAGVRLVLSPEMDFSSISPNMTIQVRLTSPDGEVFESSTHVTPKSSQQLAIEIQNPRLWWPNGIGEQALYHLGLTLYSDNQEIDQWQRNIGLRKIELNRKPDQWGESFQFHVNGLPVFSKGANWIPADVFPSRIEPELYETLIRDTAAANMNMLRVWGGGIYEPDLFYDLCDKHGIMVWQDFMFACTAYPAFDPSFISNVKIEAAENIKRIRHHACLALWCGNNEIEHISDLGEKKDNSKLLIGDANDGKMTWEEYCYLYDDVLREQVQTHNPQTDYWPSSPHTPRGDRLNHNSERSGDAHLWEVWHGRQPFEYYRDCEHRFNSEFGFQSFPEPATVNTYTTAGEHNISSYEMEYHQRSPIGNSTIIDYMLSWFQLPNSEEQTLWVSQIVQGMAIKYAVEHWRRSMPRGMGTLYWQLNDCWGGPSWSSIDYLGRWKALHYMARDFNAPLLISALENKETLSADIYISNDSHHACSGEVRLYWYSCAGKLINSSNQHVEIKSFGTQLVLNTGYEGKLNHRDLILYYELYVGSELKSKNLSLFGRPKHLKLEAPQITLELSHQTEHSVLTLRADKPALWVRIEQNVVDSVSDQFFHLLPNIKHEIHIPKSQQQGRHLETTDFELISLRDSFIQKP</sequence>
<organism evidence="17 18">
    <name type="scientific">Alginatibacterium sediminis</name>
    <dbReference type="NCBI Taxonomy" id="2164068"/>
    <lineage>
        <taxon>Bacteria</taxon>
        <taxon>Pseudomonadati</taxon>
        <taxon>Pseudomonadota</taxon>
        <taxon>Gammaproteobacteria</taxon>
        <taxon>Alteromonadales</taxon>
        <taxon>Alteromonadaceae</taxon>
        <taxon>Alginatibacterium</taxon>
    </lineage>
</organism>
<feature type="domain" description="Beta-mannosidase Ig-fold" evidence="14">
    <location>
        <begin position="754"/>
        <end position="832"/>
    </location>
</feature>